<proteinExistence type="predicted"/>
<protein>
    <submittedName>
        <fullName evidence="1">Ribonuclease H</fullName>
    </submittedName>
</protein>
<evidence type="ECO:0000313" key="1">
    <source>
        <dbReference type="EMBL" id="UTC29847.1"/>
    </source>
</evidence>
<dbReference type="Gene3D" id="3.30.420.10">
    <property type="entry name" value="Ribonuclease H-like superfamily/Ribonuclease H"/>
    <property type="match status" value="1"/>
</dbReference>
<dbReference type="Proteomes" id="UP001057427">
    <property type="component" value="Segment"/>
</dbReference>
<dbReference type="GO" id="GO:0003676">
    <property type="term" value="F:nucleic acid binding"/>
    <property type="evidence" value="ECO:0007669"/>
    <property type="project" value="InterPro"/>
</dbReference>
<organism evidence="1 2">
    <name type="scientific">Brevundimonas phage vB_BgoS-Bajun</name>
    <dbReference type="NCBI Taxonomy" id="2948594"/>
    <lineage>
        <taxon>Viruses</taxon>
        <taxon>Duplodnaviria</taxon>
        <taxon>Heunggongvirae</taxon>
        <taxon>Uroviricota</taxon>
        <taxon>Caudoviricetes</taxon>
        <taxon>Dolichocephalovirinae</taxon>
    </lineage>
</organism>
<keyword evidence="2" id="KW-1185">Reference proteome</keyword>
<sequence>MSTYFLDCEFNGFGGQLLSLALVEAVGSRVIVPEAPVRHLYMTFAHDGMTIEPWVAENVLPIMSAIPEGYEQSFPLNRRVAAEMIRDFLTADPAPYIVTDWPDDVRYFCESVITAPGEMVSIPSLRFEVCRVDAYPSRLNDAVQHNALWDALALRDLLLKD</sequence>
<gene>
    <name evidence="1" type="ORF">BAJUN_02170</name>
</gene>
<evidence type="ECO:0000313" key="2">
    <source>
        <dbReference type="Proteomes" id="UP001057427"/>
    </source>
</evidence>
<accession>A0A9E7N7E5</accession>
<reference evidence="1" key="1">
    <citation type="submission" date="2022-05" db="EMBL/GenBank/DDBJ databases">
        <authorList>
            <person name="Friedrich I."/>
            <person name="Poehlein A."/>
            <person name="Schneider D."/>
            <person name="Hertel R."/>
            <person name="Daniel R."/>
        </authorList>
    </citation>
    <scope>NUCLEOTIDE SEQUENCE</scope>
</reference>
<dbReference type="InterPro" id="IPR036397">
    <property type="entry name" value="RNaseH_sf"/>
</dbReference>
<name>A0A9E7N7E5_9CAUD</name>
<dbReference type="EMBL" id="ON529858">
    <property type="protein sequence ID" value="UTC29847.1"/>
    <property type="molecule type" value="Genomic_DNA"/>
</dbReference>